<reference evidence="3" key="1">
    <citation type="submission" date="2023-07" db="EMBL/GenBank/DDBJ databases">
        <title>30 novel species of actinomycetes from the DSMZ collection.</title>
        <authorList>
            <person name="Nouioui I."/>
        </authorList>
    </citation>
    <scope>NUCLEOTIDE SEQUENCE [LARGE SCALE GENOMIC DNA]</scope>
    <source>
        <strain evidence="3">DSM 41886</strain>
    </source>
</reference>
<organism evidence="2 3">
    <name type="scientific">Streptomyces johnsoniae</name>
    <dbReference type="NCBI Taxonomy" id="3075532"/>
    <lineage>
        <taxon>Bacteria</taxon>
        <taxon>Bacillati</taxon>
        <taxon>Actinomycetota</taxon>
        <taxon>Actinomycetes</taxon>
        <taxon>Kitasatosporales</taxon>
        <taxon>Streptomycetaceae</taxon>
        <taxon>Streptomyces</taxon>
    </lineage>
</organism>
<keyword evidence="1" id="KW-1133">Transmembrane helix</keyword>
<name>A0ABU2RXA5_9ACTN</name>
<protein>
    <submittedName>
        <fullName evidence="2">Uncharacterized protein</fullName>
    </submittedName>
</protein>
<gene>
    <name evidence="2" type="ORF">RM779_02045</name>
</gene>
<evidence type="ECO:0000313" key="2">
    <source>
        <dbReference type="EMBL" id="MDT0441384.1"/>
    </source>
</evidence>
<feature type="transmembrane region" description="Helical" evidence="1">
    <location>
        <begin position="35"/>
        <end position="59"/>
    </location>
</feature>
<dbReference type="PANTHER" id="PTHR42305:SF1">
    <property type="entry name" value="MEMBRANE PROTEIN RV1733C-RELATED"/>
    <property type="match status" value="1"/>
</dbReference>
<dbReference type="PANTHER" id="PTHR42305">
    <property type="entry name" value="MEMBRANE PROTEIN RV1733C-RELATED"/>
    <property type="match status" value="1"/>
</dbReference>
<dbReference type="Proteomes" id="UP001183615">
    <property type="component" value="Unassembled WGS sequence"/>
</dbReference>
<comment type="caution">
    <text evidence="2">The sequence shown here is derived from an EMBL/GenBank/DDBJ whole genome shotgun (WGS) entry which is preliminary data.</text>
</comment>
<accession>A0ABU2RXA5</accession>
<evidence type="ECO:0000313" key="3">
    <source>
        <dbReference type="Proteomes" id="UP001183615"/>
    </source>
</evidence>
<evidence type="ECO:0000256" key="1">
    <source>
        <dbReference type="SAM" id="Phobius"/>
    </source>
</evidence>
<keyword evidence="3" id="KW-1185">Reference proteome</keyword>
<sequence length="203" mass="21749">MSDPIPRAQPPPQRAEHPDRWWRWRNNPLRRRNDLFQAWVGLLLAVAVGVATPLTGWAVGASVHGSLSATAEQQARTGRHLTAVLVHDAPRHPEPGSAEARETRYPAEVAYTAPDGTGRTATADVVPGLAAGAGVRVWVDGDGDIADPPAGPEDIRYRAIGWGSAAGCTVLATGKLAYAVTAHLLDRRRSAAWSDAWHRAADR</sequence>
<dbReference type="InterPro" id="IPR039708">
    <property type="entry name" value="MT1774/Rv1733c-like"/>
</dbReference>
<keyword evidence="1" id="KW-0812">Transmembrane</keyword>
<dbReference type="EMBL" id="JAVREV010000001">
    <property type="protein sequence ID" value="MDT0441384.1"/>
    <property type="molecule type" value="Genomic_DNA"/>
</dbReference>
<dbReference type="RefSeq" id="WP_311615107.1">
    <property type="nucleotide sequence ID" value="NZ_JAVREV010000001.1"/>
</dbReference>
<keyword evidence="1" id="KW-0472">Membrane</keyword>
<proteinExistence type="predicted"/>